<evidence type="ECO:0000313" key="2">
    <source>
        <dbReference type="EMBL" id="SET75064.1"/>
    </source>
</evidence>
<sequence>MDKRFNSFSFYLILICLVLAVYSLYSNTNNTWLISPPNSILLLLSLLAFVLGILGIKDKRNWRTKTRGWLTIILSYLASFVLFLVVLFELTFSSMGASEHIKTVSSPDKKYTIDFYQWDAGAAGTFGIRAELNGPLWFSKRIYYQKRTEDVNVKWISNNKVSINNHILNLEKGDTFGYR</sequence>
<keyword evidence="1" id="KW-0472">Membrane</keyword>
<accession>A0A1I0GUN9</accession>
<dbReference type="AlphaFoldDB" id="A0A1I0GUN9"/>
<dbReference type="InterPro" id="IPR035406">
    <property type="entry name" value="DUF5412"/>
</dbReference>
<gene>
    <name evidence="2" type="ORF">SAMN05421676_107178</name>
</gene>
<evidence type="ECO:0000313" key="3">
    <source>
        <dbReference type="Proteomes" id="UP000199095"/>
    </source>
</evidence>
<name>A0A1I0GUN9_9BACI</name>
<dbReference type="EMBL" id="FOHJ01000007">
    <property type="protein sequence ID" value="SET75064.1"/>
    <property type="molecule type" value="Genomic_DNA"/>
</dbReference>
<dbReference type="Pfam" id="PF17428">
    <property type="entry name" value="DUF5412"/>
    <property type="match status" value="1"/>
</dbReference>
<keyword evidence="3" id="KW-1185">Reference proteome</keyword>
<evidence type="ECO:0000256" key="1">
    <source>
        <dbReference type="SAM" id="Phobius"/>
    </source>
</evidence>
<dbReference type="Proteomes" id="UP000199095">
    <property type="component" value="Unassembled WGS sequence"/>
</dbReference>
<feature type="transmembrane region" description="Helical" evidence="1">
    <location>
        <begin position="7"/>
        <end position="25"/>
    </location>
</feature>
<keyword evidence="1" id="KW-0812">Transmembrane</keyword>
<feature type="transmembrane region" description="Helical" evidence="1">
    <location>
        <begin position="68"/>
        <end position="88"/>
    </location>
</feature>
<dbReference type="STRING" id="237682.SAMN05421676_107178"/>
<dbReference type="OrthoDB" id="2665924at2"/>
<protein>
    <submittedName>
        <fullName evidence="2">Uncharacterized protein</fullName>
    </submittedName>
</protein>
<dbReference type="RefSeq" id="WP_093135861.1">
    <property type="nucleotide sequence ID" value="NZ_FOHJ01000007.1"/>
</dbReference>
<feature type="transmembrane region" description="Helical" evidence="1">
    <location>
        <begin position="37"/>
        <end position="56"/>
    </location>
</feature>
<proteinExistence type="predicted"/>
<reference evidence="3" key="1">
    <citation type="submission" date="2016-10" db="EMBL/GenBank/DDBJ databases">
        <authorList>
            <person name="Varghese N."/>
            <person name="Submissions S."/>
        </authorList>
    </citation>
    <scope>NUCLEOTIDE SEQUENCE [LARGE SCALE GENOMIC DNA]</scope>
    <source>
        <strain evidence="3">CGMCC 1.3566</strain>
    </source>
</reference>
<organism evidence="2 3">
    <name type="scientific">Salinibacillus kushneri</name>
    <dbReference type="NCBI Taxonomy" id="237682"/>
    <lineage>
        <taxon>Bacteria</taxon>
        <taxon>Bacillati</taxon>
        <taxon>Bacillota</taxon>
        <taxon>Bacilli</taxon>
        <taxon>Bacillales</taxon>
        <taxon>Bacillaceae</taxon>
        <taxon>Salinibacillus</taxon>
    </lineage>
</organism>
<keyword evidence="1" id="KW-1133">Transmembrane helix</keyword>